<evidence type="ECO:0000313" key="2">
    <source>
        <dbReference type="Proteomes" id="UP000541610"/>
    </source>
</evidence>
<evidence type="ECO:0000313" key="1">
    <source>
        <dbReference type="EMBL" id="KAF4689460.1"/>
    </source>
</evidence>
<dbReference type="OrthoDB" id="10575508at2759"/>
<dbReference type="Proteomes" id="UP000541610">
    <property type="component" value="Unassembled WGS sequence"/>
</dbReference>
<dbReference type="EMBL" id="JABANP010000124">
    <property type="protein sequence ID" value="KAF4689460.1"/>
    <property type="molecule type" value="Genomic_DNA"/>
</dbReference>
<proteinExistence type="predicted"/>
<name>A0A7J6P107_PEROL</name>
<dbReference type="AlphaFoldDB" id="A0A7J6P107"/>
<comment type="caution">
    <text evidence="1">The sequence shown here is derived from an EMBL/GenBank/DDBJ whole genome shotgun (WGS) entry which is preliminary data.</text>
</comment>
<protein>
    <submittedName>
        <fullName evidence="1">Uncharacterized protein</fullName>
    </submittedName>
</protein>
<organism evidence="1 2">
    <name type="scientific">Perkinsus olseni</name>
    <name type="common">Perkinsus atlanticus</name>
    <dbReference type="NCBI Taxonomy" id="32597"/>
    <lineage>
        <taxon>Eukaryota</taxon>
        <taxon>Sar</taxon>
        <taxon>Alveolata</taxon>
        <taxon>Perkinsozoa</taxon>
        <taxon>Perkinsea</taxon>
        <taxon>Perkinsida</taxon>
        <taxon>Perkinsidae</taxon>
        <taxon>Perkinsus</taxon>
    </lineage>
</organism>
<accession>A0A7J6P107</accession>
<sequence>MSPEVNDSFMDASVLEEQARKKGSLDPLEVDAVFTRSDPHIVQSSLHAGKLTRITPLQSGQVVSGVEMATAKTFPSWFQPASVSQVELDSISRIFGHDAVGEEGIARYIDKRRKILGGETLEPSDYNTAVWSVLRHLDVIGGSLREERRVPEVDTKKRGVDFCWGCGKDLQKVGNRTAFAVSIPTLSGHGDVLAVCRECAATGKTPDGSNVGKCESLLVRRWGVSPKCWYSLENDECRMRLGVSEVGVSAAYDYYDHILSRYDLQG</sequence>
<reference evidence="1 2" key="1">
    <citation type="submission" date="2020-04" db="EMBL/GenBank/DDBJ databases">
        <title>Perkinsus olseni comparative genomics.</title>
        <authorList>
            <person name="Bogema D.R."/>
        </authorList>
    </citation>
    <scope>NUCLEOTIDE SEQUENCE [LARGE SCALE GENOMIC DNA]</scope>
    <source>
        <strain evidence="1">00978-12</strain>
    </source>
</reference>
<gene>
    <name evidence="1" type="ORF">FOZ60_001647</name>
</gene>